<feature type="chain" id="PRO_5046267059" description="Peptidase S8/S53 domain-containing protein" evidence="3">
    <location>
        <begin position="22"/>
        <end position="735"/>
    </location>
</feature>
<keyword evidence="1" id="KW-0645">Protease</keyword>
<feature type="region of interest" description="Disordered" evidence="2">
    <location>
        <begin position="25"/>
        <end position="51"/>
    </location>
</feature>
<evidence type="ECO:0000313" key="5">
    <source>
        <dbReference type="EMBL" id="GGX98573.1"/>
    </source>
</evidence>
<reference evidence="6" key="1">
    <citation type="journal article" date="2019" name="Int. J. Syst. Evol. Microbiol.">
        <title>The Global Catalogue of Microorganisms (GCM) 10K type strain sequencing project: providing services to taxonomists for standard genome sequencing and annotation.</title>
        <authorList>
            <consortium name="The Broad Institute Genomics Platform"/>
            <consortium name="The Broad Institute Genome Sequencing Center for Infectious Disease"/>
            <person name="Wu L."/>
            <person name="Ma J."/>
        </authorList>
    </citation>
    <scope>NUCLEOTIDE SEQUENCE [LARGE SCALE GENOMIC DNA]</scope>
    <source>
        <strain evidence="6">KCTC 22228</strain>
    </source>
</reference>
<sequence>MQNSSYTVATIAALSLLTACASGGGGGGGTGGDGSSAGDDSSGSGSTDPEITMANDEILVGVADSGFRLTHESFSDQVRSTANLADTSSSDVTTDPDHGTAVTSLASDTMANSALLLAKVNDDSVGMAWTNVLDYSVGYLADEGARVINLSYEGRMEAPHPSASYNGVNSLDSLHKVTTSNNGLGSVYVVAAGNTGAAIQASNPIHQYDGIFENMLIVGGSDGNDIHPASAYPGEDADWQSRFLVAPMFAEIALATGDQDYGLGGGTSFAAAQVTAAAADIMGKWPHLTATEVSGLLLSTASQDSPLYSSNNCGSGGNINCGDYYFGQGKLDLEEALEPQGTLSLPTGSTVDGASMDPYSSSAALSASFGDAYRNSAALRDVAAFDDLGRDYRVDLSGSIVAKHDHAERQANRMTRVAAQQQQVTEQRMTTWNDWVLASRYQSGPGSMASSFKVDTGNYAFGIFHLQGDAATPSALSDDLSMMPMMSFQEAGGTLEALSQLIGVDSSMSLSDNLQLGLRHWQGDPGDTTSTLSEAYTARHSDVSMTYSATDRLDVTAAMGITREDGGFLGAQGQGALSLGDDGRMTTSRLKLDFDVTDTITTFALYAQGTGGTDTSSGLIQSIENARTEELAMGLLWQDGPHAAGFTYRHPQRLDSGKATLSVPVGRTLDGTVIREERELDLTPSGRQQDFEFGYAVSPSDRSQLQFNFLYTLEPSHDSSASDDWAAMFSYQAEF</sequence>
<evidence type="ECO:0000256" key="1">
    <source>
        <dbReference type="PROSITE-ProRule" id="PRU01240"/>
    </source>
</evidence>
<keyword evidence="6" id="KW-1185">Reference proteome</keyword>
<keyword evidence="3" id="KW-0732">Signal</keyword>
<dbReference type="EMBL" id="BMXS01000014">
    <property type="protein sequence ID" value="GGX98573.1"/>
    <property type="molecule type" value="Genomic_DNA"/>
</dbReference>
<dbReference type="Gene3D" id="3.40.50.200">
    <property type="entry name" value="Peptidase S8/S53 domain"/>
    <property type="match status" value="1"/>
</dbReference>
<feature type="compositionally biased region" description="Low complexity" evidence="2">
    <location>
        <begin position="36"/>
        <end position="48"/>
    </location>
</feature>
<feature type="signal peptide" evidence="3">
    <location>
        <begin position="1"/>
        <end position="21"/>
    </location>
</feature>
<organism evidence="5 6">
    <name type="scientific">Litchfieldella qijiaojingensis</name>
    <dbReference type="NCBI Taxonomy" id="980347"/>
    <lineage>
        <taxon>Bacteria</taxon>
        <taxon>Pseudomonadati</taxon>
        <taxon>Pseudomonadota</taxon>
        <taxon>Gammaproteobacteria</taxon>
        <taxon>Oceanospirillales</taxon>
        <taxon>Halomonadaceae</taxon>
        <taxon>Litchfieldella</taxon>
    </lineage>
</organism>
<feature type="active site" description="Charge relay system" evidence="1">
    <location>
        <position position="64"/>
    </location>
</feature>
<dbReference type="InterPro" id="IPR000209">
    <property type="entry name" value="Peptidase_S8/S53_dom"/>
</dbReference>
<comment type="caution">
    <text evidence="5">The sequence shown here is derived from an EMBL/GenBank/DDBJ whole genome shotgun (WGS) entry which is preliminary data.</text>
</comment>
<keyword evidence="1" id="KW-0378">Hydrolase</keyword>
<evidence type="ECO:0000256" key="3">
    <source>
        <dbReference type="SAM" id="SignalP"/>
    </source>
</evidence>
<dbReference type="InterPro" id="IPR036852">
    <property type="entry name" value="Peptidase_S8/S53_dom_sf"/>
</dbReference>
<feature type="domain" description="Peptidase S8/S53" evidence="4">
    <location>
        <begin position="56"/>
        <end position="316"/>
    </location>
</feature>
<feature type="active site" description="Charge relay system" evidence="1">
    <location>
        <position position="98"/>
    </location>
</feature>
<dbReference type="SUPFAM" id="SSF52743">
    <property type="entry name" value="Subtilisin-like"/>
    <property type="match status" value="1"/>
</dbReference>
<accession>A0ABQ2Z130</accession>
<evidence type="ECO:0000256" key="2">
    <source>
        <dbReference type="SAM" id="MobiDB-lite"/>
    </source>
</evidence>
<name>A0ABQ2Z130_9GAMM</name>
<feature type="compositionally biased region" description="Gly residues" evidence="2">
    <location>
        <begin position="25"/>
        <end position="35"/>
    </location>
</feature>
<feature type="active site" description="Charge relay system" evidence="1">
    <location>
        <position position="268"/>
    </location>
</feature>
<dbReference type="Pfam" id="PF00082">
    <property type="entry name" value="Peptidase_S8"/>
    <property type="match status" value="1"/>
</dbReference>
<dbReference type="Proteomes" id="UP000653056">
    <property type="component" value="Unassembled WGS sequence"/>
</dbReference>
<evidence type="ECO:0000313" key="6">
    <source>
        <dbReference type="Proteomes" id="UP000653056"/>
    </source>
</evidence>
<dbReference type="PROSITE" id="PS51892">
    <property type="entry name" value="SUBTILASE"/>
    <property type="match status" value="1"/>
</dbReference>
<keyword evidence="1" id="KW-0720">Serine protease</keyword>
<evidence type="ECO:0000259" key="4">
    <source>
        <dbReference type="Pfam" id="PF00082"/>
    </source>
</evidence>
<comment type="similarity">
    <text evidence="1">Belongs to the peptidase S8 family.</text>
</comment>
<protein>
    <recommendedName>
        <fullName evidence="4">Peptidase S8/S53 domain-containing protein</fullName>
    </recommendedName>
</protein>
<proteinExistence type="inferred from homology"/>
<dbReference type="RefSeq" id="WP_189470170.1">
    <property type="nucleotide sequence ID" value="NZ_BMXS01000014.1"/>
</dbReference>
<gene>
    <name evidence="5" type="ORF">GCM10007160_27650</name>
</gene>